<evidence type="ECO:0000313" key="4">
    <source>
        <dbReference type="Proteomes" id="UP000252770"/>
    </source>
</evidence>
<feature type="domain" description="RES" evidence="2">
    <location>
        <begin position="72"/>
        <end position="211"/>
    </location>
</feature>
<evidence type="ECO:0000313" key="3">
    <source>
        <dbReference type="EMBL" id="RCK70442.1"/>
    </source>
</evidence>
<dbReference type="Pfam" id="PF08808">
    <property type="entry name" value="RES"/>
    <property type="match status" value="1"/>
</dbReference>
<evidence type="ECO:0000256" key="1">
    <source>
        <dbReference type="SAM" id="MobiDB-lite"/>
    </source>
</evidence>
<dbReference type="EMBL" id="QOUI01000003">
    <property type="protein sequence ID" value="RCK70442.1"/>
    <property type="molecule type" value="Genomic_DNA"/>
</dbReference>
<dbReference type="SMART" id="SM00953">
    <property type="entry name" value="RES"/>
    <property type="match status" value="1"/>
</dbReference>
<sequence>MVDGADHLPRRSPARRRHRRPRPPAVRRPGGVRGAVVTTPPPPDPFDAAEEVLTAGTALYRVGSTRRPLHTFNPGVGSGSRFAFFGDPPVPVLYAADTATAALTETLLHDIPVTGGLLTSDAYTQVVMGRLLITRDLRLASLRGLGLQRRLRVEASQLTDTPSSEYPRTVRWAEAAHRAGFDGLAWTSRLCNDSRAVVLFGDRAGDAVVQDVCFGRYFHAGPGLDWLIDTCAPLHVDVLPPS</sequence>
<reference evidence="3 4" key="1">
    <citation type="submission" date="2018-07" db="EMBL/GenBank/DDBJ databases">
        <title>Desertimonas flava gen. nov. sp. nov.</title>
        <authorList>
            <person name="Liu S."/>
        </authorList>
    </citation>
    <scope>NUCLEOTIDE SEQUENCE [LARGE SCALE GENOMIC DNA]</scope>
    <source>
        <strain evidence="3 4">16Sb5-5</strain>
    </source>
</reference>
<feature type="region of interest" description="Disordered" evidence="1">
    <location>
        <begin position="1"/>
        <end position="43"/>
    </location>
</feature>
<dbReference type="AlphaFoldDB" id="A0A367YZL0"/>
<organism evidence="3 4">
    <name type="scientific">Desertihabitans brevis</name>
    <dbReference type="NCBI Taxonomy" id="2268447"/>
    <lineage>
        <taxon>Bacteria</taxon>
        <taxon>Bacillati</taxon>
        <taxon>Actinomycetota</taxon>
        <taxon>Actinomycetes</taxon>
        <taxon>Propionibacteriales</taxon>
        <taxon>Propionibacteriaceae</taxon>
        <taxon>Desertihabitans</taxon>
    </lineage>
</organism>
<name>A0A367YZL0_9ACTN</name>
<dbReference type="Proteomes" id="UP000252770">
    <property type="component" value="Unassembled WGS sequence"/>
</dbReference>
<protein>
    <submittedName>
        <fullName evidence="3">RES domain-containing protein</fullName>
    </submittedName>
</protein>
<gene>
    <name evidence="3" type="ORF">DT076_07315</name>
</gene>
<dbReference type="InterPro" id="IPR014914">
    <property type="entry name" value="RES_dom"/>
</dbReference>
<feature type="compositionally biased region" description="Basic residues" evidence="1">
    <location>
        <begin position="10"/>
        <end position="22"/>
    </location>
</feature>
<accession>A0A367YZL0</accession>
<keyword evidence="4" id="KW-1185">Reference proteome</keyword>
<comment type="caution">
    <text evidence="3">The sequence shown here is derived from an EMBL/GenBank/DDBJ whole genome shotgun (WGS) entry which is preliminary data.</text>
</comment>
<proteinExistence type="predicted"/>
<evidence type="ECO:0000259" key="2">
    <source>
        <dbReference type="SMART" id="SM00953"/>
    </source>
</evidence>